<organism evidence="2">
    <name type="scientific">Albugo laibachii Nc14</name>
    <dbReference type="NCBI Taxonomy" id="890382"/>
    <lineage>
        <taxon>Eukaryota</taxon>
        <taxon>Sar</taxon>
        <taxon>Stramenopiles</taxon>
        <taxon>Oomycota</taxon>
        <taxon>Peronosporomycetes</taxon>
        <taxon>Albuginales</taxon>
        <taxon>Albuginaceae</taxon>
        <taxon>Albugo</taxon>
    </lineage>
</organism>
<name>F0WYU5_9STRA</name>
<evidence type="ECO:0000259" key="1">
    <source>
        <dbReference type="Pfam" id="PF03184"/>
    </source>
</evidence>
<dbReference type="GO" id="GO:0003676">
    <property type="term" value="F:nucleic acid binding"/>
    <property type="evidence" value="ECO:0007669"/>
    <property type="project" value="InterPro"/>
</dbReference>
<reference evidence="2" key="1">
    <citation type="journal article" date="2011" name="PLoS Biol.">
        <title>Gene gain and loss during evolution of obligate parasitism in the white rust pathogen of Arabidopsis thaliana.</title>
        <authorList>
            <person name="Kemen E."/>
            <person name="Gardiner A."/>
            <person name="Schultz-Larsen T."/>
            <person name="Kemen A.C."/>
            <person name="Balmuth A.L."/>
            <person name="Robert-Seilaniantz A."/>
            <person name="Bailey K."/>
            <person name="Holub E."/>
            <person name="Studholme D.J."/>
            <person name="Maclean D."/>
            <person name="Jones J.D."/>
        </authorList>
    </citation>
    <scope>NUCLEOTIDE SEQUENCE</scope>
</reference>
<protein>
    <submittedName>
        <fullName evidence="2">AlNc14C399G11355 protein</fullName>
    </submittedName>
</protein>
<reference evidence="2" key="2">
    <citation type="submission" date="2011-02" db="EMBL/GenBank/DDBJ databases">
        <authorList>
            <person name="MacLean D."/>
        </authorList>
    </citation>
    <scope>NUCLEOTIDE SEQUENCE</scope>
</reference>
<gene>
    <name evidence="2" type="primary">AlNc14C399G11355</name>
    <name evidence="2" type="ORF">ALNC14_127980</name>
</gene>
<dbReference type="InterPro" id="IPR004875">
    <property type="entry name" value="DDE_SF_endonuclease_dom"/>
</dbReference>
<accession>F0WYU5</accession>
<dbReference type="EMBL" id="FR824442">
    <property type="protein sequence ID" value="CCA26654.1"/>
    <property type="molecule type" value="Genomic_DNA"/>
</dbReference>
<evidence type="ECO:0000313" key="2">
    <source>
        <dbReference type="EMBL" id="CCA26654.1"/>
    </source>
</evidence>
<feature type="domain" description="DDE-1" evidence="1">
    <location>
        <begin position="5"/>
        <end position="98"/>
    </location>
</feature>
<dbReference type="HOGENOM" id="CLU_088458_2_1_1"/>
<dbReference type="AlphaFoldDB" id="F0WYU5"/>
<dbReference type="Pfam" id="PF03184">
    <property type="entry name" value="DDE_1"/>
    <property type="match status" value="1"/>
</dbReference>
<sequence length="130" mass="14923">MDESISNVKLQMLAPNWTAFLQPQDVGIIILFKAQIAKIQHRHVVDRFDDLLGRLPAIPERYKENEIGSLFNLDVLSAMQWAESAWLSATRRTIAHCWRHTQILDDDMYELVKSIYKLQTSALTQISLGA</sequence>
<proteinExistence type="predicted"/>